<sequence>MLLNLKAFVTDMVTTQQDKDMGCRKCNEVLRPTLMHGSESWVWQKTTDSRINALEMQFTRNMCGVSLKYRRRDSDVRERYGFKVCVLAGIEEGMLRRFGHLEVMNENRLS</sequence>
<protein>
    <submittedName>
        <fullName evidence="1">Uncharacterized protein</fullName>
    </submittedName>
</protein>
<dbReference type="STRING" id="151549.A0A4C1UDK0"/>
<evidence type="ECO:0000313" key="2">
    <source>
        <dbReference type="Proteomes" id="UP000299102"/>
    </source>
</evidence>
<evidence type="ECO:0000313" key="1">
    <source>
        <dbReference type="EMBL" id="GBP24026.1"/>
    </source>
</evidence>
<dbReference type="OrthoDB" id="425681at2759"/>
<comment type="caution">
    <text evidence="1">The sequence shown here is derived from an EMBL/GenBank/DDBJ whole genome shotgun (WGS) entry which is preliminary data.</text>
</comment>
<name>A0A4C1UDK0_EUMVA</name>
<accession>A0A4C1UDK0</accession>
<organism evidence="1 2">
    <name type="scientific">Eumeta variegata</name>
    <name type="common">Bagworm moth</name>
    <name type="synonym">Eumeta japonica</name>
    <dbReference type="NCBI Taxonomy" id="151549"/>
    <lineage>
        <taxon>Eukaryota</taxon>
        <taxon>Metazoa</taxon>
        <taxon>Ecdysozoa</taxon>
        <taxon>Arthropoda</taxon>
        <taxon>Hexapoda</taxon>
        <taxon>Insecta</taxon>
        <taxon>Pterygota</taxon>
        <taxon>Neoptera</taxon>
        <taxon>Endopterygota</taxon>
        <taxon>Lepidoptera</taxon>
        <taxon>Glossata</taxon>
        <taxon>Ditrysia</taxon>
        <taxon>Tineoidea</taxon>
        <taxon>Psychidae</taxon>
        <taxon>Oiketicinae</taxon>
        <taxon>Eumeta</taxon>
    </lineage>
</organism>
<gene>
    <name evidence="1" type="ORF">EVAR_10127_1</name>
</gene>
<dbReference type="EMBL" id="BGZK01000156">
    <property type="protein sequence ID" value="GBP24026.1"/>
    <property type="molecule type" value="Genomic_DNA"/>
</dbReference>
<proteinExistence type="predicted"/>
<keyword evidence="2" id="KW-1185">Reference proteome</keyword>
<reference evidence="1 2" key="1">
    <citation type="journal article" date="2019" name="Commun. Biol.">
        <title>The bagworm genome reveals a unique fibroin gene that provides high tensile strength.</title>
        <authorList>
            <person name="Kono N."/>
            <person name="Nakamura H."/>
            <person name="Ohtoshi R."/>
            <person name="Tomita M."/>
            <person name="Numata K."/>
            <person name="Arakawa K."/>
        </authorList>
    </citation>
    <scope>NUCLEOTIDE SEQUENCE [LARGE SCALE GENOMIC DNA]</scope>
</reference>
<dbReference type="Proteomes" id="UP000299102">
    <property type="component" value="Unassembled WGS sequence"/>
</dbReference>
<dbReference type="AlphaFoldDB" id="A0A4C1UDK0"/>